<dbReference type="InterPro" id="IPR045584">
    <property type="entry name" value="Pilin-like"/>
</dbReference>
<dbReference type="PANTHER" id="PTHR30093:SF47">
    <property type="entry name" value="TYPE IV PILUS NON-CORE MINOR PILIN PILE"/>
    <property type="match status" value="1"/>
</dbReference>
<keyword evidence="1" id="KW-0472">Membrane</keyword>
<dbReference type="InterPro" id="IPR031982">
    <property type="entry name" value="PilE-like"/>
</dbReference>
<dbReference type="RefSeq" id="WP_170305728.1">
    <property type="nucleotide sequence ID" value="NZ_WNLA01000015.1"/>
</dbReference>
<accession>A0A6L6Q4M4</accession>
<dbReference type="Proteomes" id="UP000484015">
    <property type="component" value="Unassembled WGS sequence"/>
</dbReference>
<comment type="caution">
    <text evidence="2">The sequence shown here is derived from an EMBL/GenBank/DDBJ whole genome shotgun (WGS) entry which is preliminary data.</text>
</comment>
<dbReference type="InterPro" id="IPR012902">
    <property type="entry name" value="N_methyl_site"/>
</dbReference>
<protein>
    <submittedName>
        <fullName evidence="2">Prepilin-type N-terminal cleavage/methylation domain-containing protein</fullName>
    </submittedName>
</protein>
<organism evidence="2 3">
    <name type="scientific">Pseudoduganella ginsengisoli</name>
    <dbReference type="NCBI Taxonomy" id="1462440"/>
    <lineage>
        <taxon>Bacteria</taxon>
        <taxon>Pseudomonadati</taxon>
        <taxon>Pseudomonadota</taxon>
        <taxon>Betaproteobacteria</taxon>
        <taxon>Burkholderiales</taxon>
        <taxon>Oxalobacteraceae</taxon>
        <taxon>Telluria group</taxon>
        <taxon>Pseudoduganella</taxon>
    </lineage>
</organism>
<dbReference type="Gene3D" id="3.30.700.10">
    <property type="entry name" value="Glycoprotein, Type 4 Pilin"/>
    <property type="match status" value="1"/>
</dbReference>
<evidence type="ECO:0000256" key="1">
    <source>
        <dbReference type="SAM" id="Phobius"/>
    </source>
</evidence>
<sequence length="149" mass="16546">MRTHNGFTLIELMIVLVLALILSAAAYPAYTEFAVRARRMEGQAALQLLMQQQERYYSSHGSYIAFDADAKDDDARAFNWWSGASAASSGYELEGKACDGETLRNCVQLMAKPGTERVDRTFHDKACETLILTSTGLRLATGPSLKCWR</sequence>
<dbReference type="Pfam" id="PF16732">
    <property type="entry name" value="ComP_DUS"/>
    <property type="match status" value="1"/>
</dbReference>
<dbReference type="AlphaFoldDB" id="A0A6L6Q4M4"/>
<dbReference type="NCBIfam" id="TIGR02532">
    <property type="entry name" value="IV_pilin_GFxxxE"/>
    <property type="match status" value="1"/>
</dbReference>
<evidence type="ECO:0000313" key="3">
    <source>
        <dbReference type="Proteomes" id="UP000484015"/>
    </source>
</evidence>
<dbReference type="EMBL" id="WNLA01000015">
    <property type="protein sequence ID" value="MTW04379.1"/>
    <property type="molecule type" value="Genomic_DNA"/>
</dbReference>
<dbReference type="PANTHER" id="PTHR30093">
    <property type="entry name" value="GENERAL SECRETION PATHWAY PROTEIN G"/>
    <property type="match status" value="1"/>
</dbReference>
<reference evidence="2 3" key="1">
    <citation type="submission" date="2019-11" db="EMBL/GenBank/DDBJ databases">
        <title>Type strains purchased from KCTC, JCM and DSMZ.</title>
        <authorList>
            <person name="Lu H."/>
        </authorList>
    </citation>
    <scope>NUCLEOTIDE SEQUENCE [LARGE SCALE GENOMIC DNA]</scope>
    <source>
        <strain evidence="2 3">KCTC 42409</strain>
    </source>
</reference>
<evidence type="ECO:0000313" key="2">
    <source>
        <dbReference type="EMBL" id="MTW04379.1"/>
    </source>
</evidence>
<gene>
    <name evidence="2" type="ORF">GM668_20065</name>
</gene>
<keyword evidence="1" id="KW-0812">Transmembrane</keyword>
<name>A0A6L6Q4M4_9BURK</name>
<dbReference type="Pfam" id="PF07963">
    <property type="entry name" value="N_methyl"/>
    <property type="match status" value="1"/>
</dbReference>
<dbReference type="GO" id="GO:0043683">
    <property type="term" value="P:type IV pilus assembly"/>
    <property type="evidence" value="ECO:0007669"/>
    <property type="project" value="InterPro"/>
</dbReference>
<proteinExistence type="predicted"/>
<feature type="transmembrane region" description="Helical" evidence="1">
    <location>
        <begin position="6"/>
        <end position="30"/>
    </location>
</feature>
<dbReference type="SUPFAM" id="SSF54523">
    <property type="entry name" value="Pili subunits"/>
    <property type="match status" value="1"/>
</dbReference>
<keyword evidence="1" id="KW-1133">Transmembrane helix</keyword>
<keyword evidence="3" id="KW-1185">Reference proteome</keyword>